<feature type="binding site" evidence="11">
    <location>
        <position position="96"/>
    </location>
    <ligand>
        <name>ATP</name>
        <dbReference type="ChEBI" id="CHEBI:30616"/>
    </ligand>
</feature>
<comment type="subcellular location">
    <subcellularLocation>
        <location evidence="1 10">Cytoplasm</location>
    </subcellularLocation>
</comment>
<dbReference type="GO" id="GO:0005737">
    <property type="term" value="C:cytoplasm"/>
    <property type="evidence" value="ECO:0007669"/>
    <property type="project" value="UniProtKB-SubCell"/>
</dbReference>
<dbReference type="PIRSF" id="PIRSF002583">
    <property type="entry name" value="Hsp90"/>
    <property type="match status" value="1"/>
</dbReference>
<dbReference type="OrthoDB" id="9802640at2"/>
<evidence type="ECO:0000256" key="10">
    <source>
        <dbReference type="HAMAP-Rule" id="MF_00505"/>
    </source>
</evidence>
<dbReference type="GO" id="GO:0140662">
    <property type="term" value="F:ATP-dependent protein folding chaperone"/>
    <property type="evidence" value="ECO:0007669"/>
    <property type="project" value="InterPro"/>
</dbReference>
<feature type="binding site" evidence="11">
    <location>
        <position position="177"/>
    </location>
    <ligand>
        <name>ATP</name>
        <dbReference type="ChEBI" id="CHEBI:30616"/>
    </ligand>
</feature>
<evidence type="ECO:0000313" key="14">
    <source>
        <dbReference type="Proteomes" id="UP000199657"/>
    </source>
</evidence>
<dbReference type="EMBL" id="FOEG01000014">
    <property type="protein sequence ID" value="SEP17465.1"/>
    <property type="molecule type" value="Genomic_DNA"/>
</dbReference>
<dbReference type="InterPro" id="IPR020568">
    <property type="entry name" value="Ribosomal_Su5_D2-typ_SF"/>
</dbReference>
<evidence type="ECO:0000256" key="5">
    <source>
        <dbReference type="ARBA" id="ARBA00022840"/>
    </source>
</evidence>
<dbReference type="InterPro" id="IPR003594">
    <property type="entry name" value="HATPase_dom"/>
</dbReference>
<dbReference type="CDD" id="cd16927">
    <property type="entry name" value="HATPase_Hsp90-like"/>
    <property type="match status" value="1"/>
</dbReference>
<keyword evidence="5 10" id="KW-0067">ATP-binding</keyword>
<feature type="domain" description="Histidine kinase/HSP90-like ATPase" evidence="12">
    <location>
        <begin position="30"/>
        <end position="176"/>
    </location>
</feature>
<comment type="caution">
    <text evidence="10">Lacks conserved residue(s) required for the propagation of feature annotation.</text>
</comment>
<feature type="region of interest" description="C" evidence="10">
    <location>
        <begin position="557"/>
        <end position="629"/>
    </location>
</feature>
<dbReference type="GO" id="GO:0016887">
    <property type="term" value="F:ATP hydrolysis activity"/>
    <property type="evidence" value="ECO:0007669"/>
    <property type="project" value="InterPro"/>
</dbReference>
<evidence type="ECO:0000256" key="7">
    <source>
        <dbReference type="ARBA" id="ARBA00023186"/>
    </source>
</evidence>
<dbReference type="FunFam" id="3.30.230.80:FF:000002">
    <property type="entry name" value="Molecular chaperone HtpG"/>
    <property type="match status" value="1"/>
</dbReference>
<protein>
    <recommendedName>
        <fullName evidence="9 10">Chaperone protein HtpG</fullName>
    </recommendedName>
    <alternativeName>
        <fullName evidence="10">Heat shock protein HtpG</fullName>
    </alternativeName>
    <alternativeName>
        <fullName evidence="10">High temperature protein G</fullName>
    </alternativeName>
</protein>
<dbReference type="Proteomes" id="UP000199657">
    <property type="component" value="Unassembled WGS sequence"/>
</dbReference>
<dbReference type="NCBIfam" id="NF003555">
    <property type="entry name" value="PRK05218.1"/>
    <property type="match status" value="1"/>
</dbReference>
<feature type="binding site" evidence="11">
    <location>
        <begin position="103"/>
        <end position="104"/>
    </location>
    <ligand>
        <name>ATP</name>
        <dbReference type="ChEBI" id="CHEBI:30616"/>
    </ligand>
</feature>
<evidence type="ECO:0000313" key="13">
    <source>
        <dbReference type="EMBL" id="SEP17465.1"/>
    </source>
</evidence>
<sequence>MSVAAQKETLEFQTEVRQLLHLMVHSLYSSREIFLRELISNASDACDRLRFDALKDESLYEGDGELGIRVEYDKEARTVTISDNGIGMNRDDVIENLGTIARSGTQHFINQLTGDQAKDAKLIGQFGVGFYSSFIVAQRVEVLSRRAGVPASEGVRWESDGEGAYTLETVELPRRGTQVILHLRDDMDEFLDGYRLRQVIRTYSDHISLPIVMPKEATGEEDEAPGDETVNKASALWMRSKTEISDDEYEAFYKQVAHDFEGPLTWMHNKVEGNLSYVSLLFIPKRAPFDLFNREQPNGVHLYVRRVFIMDDAEHLMPRYLRFVRGIIDSDDLPLNVSRELLQHNRQIEKIKSASVKRVLDRLESMAEKEPENYASFWSTFGRVLKEGPAEDFGNRERIAKLLRFSSTHTDSETENVSLDDYIARMKENQTSIYYVTADSFSAAKNSPHLEIFRKKGIEVLLLGDPVDEWCVTHLGEYNGKQLVHVAKGDLDLGDLDDAEDKEEREKTETEYKPLVERLEGVLGDRVKNVRVSHRLTDSPSCLVVEEHEFAVSMQRMLKAAGHTVPAGKPVMEINPEHALIQRLQGVSDDGTFDEWAHVLFDQAMLTEGGQLDDPAAFVRRMNRLLAES</sequence>
<dbReference type="SMART" id="SM00387">
    <property type="entry name" value="HATPase_c"/>
    <property type="match status" value="1"/>
</dbReference>
<feature type="binding site" evidence="11">
    <location>
        <position position="88"/>
    </location>
    <ligand>
        <name>ATP</name>
        <dbReference type="ChEBI" id="CHEBI:30616"/>
    </ligand>
</feature>
<dbReference type="PRINTS" id="PR00775">
    <property type="entry name" value="HEATSHOCK90"/>
</dbReference>
<organism evidence="13 14">
    <name type="scientific">Aquisalimonas asiatica</name>
    <dbReference type="NCBI Taxonomy" id="406100"/>
    <lineage>
        <taxon>Bacteria</taxon>
        <taxon>Pseudomonadati</taxon>
        <taxon>Pseudomonadota</taxon>
        <taxon>Gammaproteobacteria</taxon>
        <taxon>Chromatiales</taxon>
        <taxon>Ectothiorhodospiraceae</taxon>
        <taxon>Aquisalimonas</taxon>
    </lineage>
</organism>
<evidence type="ECO:0000256" key="9">
    <source>
        <dbReference type="ARBA" id="ARBA00070675"/>
    </source>
</evidence>
<evidence type="ECO:0000259" key="12">
    <source>
        <dbReference type="SMART" id="SM00387"/>
    </source>
</evidence>
<dbReference type="HAMAP" id="MF_00505">
    <property type="entry name" value="HSP90"/>
    <property type="match status" value="1"/>
</dbReference>
<proteinExistence type="inferred from homology"/>
<keyword evidence="14" id="KW-1185">Reference proteome</keyword>
<dbReference type="Gene3D" id="3.40.50.11260">
    <property type="match status" value="1"/>
</dbReference>
<feature type="binding site" evidence="11">
    <location>
        <position position="37"/>
    </location>
    <ligand>
        <name>ATP</name>
        <dbReference type="ChEBI" id="CHEBI:30616"/>
    </ligand>
</feature>
<dbReference type="Pfam" id="PF13589">
    <property type="entry name" value="HATPase_c_3"/>
    <property type="match status" value="1"/>
</dbReference>
<dbReference type="RefSeq" id="WP_091646347.1">
    <property type="nucleotide sequence ID" value="NZ_FOEG01000014.1"/>
</dbReference>
<evidence type="ECO:0000256" key="1">
    <source>
        <dbReference type="ARBA" id="ARBA00004496"/>
    </source>
</evidence>
<dbReference type="InterPro" id="IPR037196">
    <property type="entry name" value="HSP90_C"/>
</dbReference>
<dbReference type="FunFam" id="3.30.565.10:FF:000009">
    <property type="entry name" value="Molecular chaperone HtpG"/>
    <property type="match status" value="1"/>
</dbReference>
<feature type="binding site" evidence="11">
    <location>
        <position position="41"/>
    </location>
    <ligand>
        <name>ATP</name>
        <dbReference type="ChEBI" id="CHEBI:30616"/>
    </ligand>
</feature>
<comment type="similarity">
    <text evidence="2 10">Belongs to the heat shock protein 90 family.</text>
</comment>
<dbReference type="InterPro" id="IPR020575">
    <property type="entry name" value="Hsp90_N"/>
</dbReference>
<evidence type="ECO:0000256" key="4">
    <source>
        <dbReference type="ARBA" id="ARBA00022741"/>
    </source>
</evidence>
<evidence type="ECO:0000256" key="6">
    <source>
        <dbReference type="ARBA" id="ARBA00023016"/>
    </source>
</evidence>
<dbReference type="Gene3D" id="1.20.120.790">
    <property type="entry name" value="Heat shock protein 90, C-terminal domain"/>
    <property type="match status" value="1"/>
</dbReference>
<evidence type="ECO:0000256" key="11">
    <source>
        <dbReference type="PIRSR" id="PIRSR002583-1"/>
    </source>
</evidence>
<feature type="binding site" evidence="11">
    <location>
        <position position="339"/>
    </location>
    <ligand>
        <name>ATP</name>
        <dbReference type="ChEBI" id="CHEBI:30616"/>
    </ligand>
</feature>
<dbReference type="SUPFAM" id="SSF54211">
    <property type="entry name" value="Ribosomal protein S5 domain 2-like"/>
    <property type="match status" value="1"/>
</dbReference>
<evidence type="ECO:0000256" key="3">
    <source>
        <dbReference type="ARBA" id="ARBA00022490"/>
    </source>
</evidence>
<dbReference type="Gene3D" id="3.30.565.10">
    <property type="entry name" value="Histidine kinase-like ATPase, C-terminal domain"/>
    <property type="match status" value="1"/>
</dbReference>
<dbReference type="FunFam" id="3.40.50.11260:FF:000005">
    <property type="entry name" value="Heat shock protein 90"/>
    <property type="match status" value="1"/>
</dbReference>
<dbReference type="STRING" id="406100.SAMN04488052_11437"/>
<dbReference type="PANTHER" id="PTHR11528">
    <property type="entry name" value="HEAT SHOCK PROTEIN 90 FAMILY MEMBER"/>
    <property type="match status" value="1"/>
</dbReference>
<dbReference type="GO" id="GO:0051082">
    <property type="term" value="F:unfolded protein binding"/>
    <property type="evidence" value="ECO:0007669"/>
    <property type="project" value="UniProtKB-UniRule"/>
</dbReference>
<feature type="binding site" evidence="11">
    <location>
        <begin position="125"/>
        <end position="130"/>
    </location>
    <ligand>
        <name>ATP</name>
        <dbReference type="ChEBI" id="CHEBI:30616"/>
    </ligand>
</feature>
<keyword evidence="3 10" id="KW-0963">Cytoplasm</keyword>
<keyword evidence="6 10" id="KW-0346">Stress response</keyword>
<dbReference type="AlphaFoldDB" id="A0A1H8VPY5"/>
<dbReference type="Gene3D" id="3.30.230.80">
    <property type="match status" value="1"/>
</dbReference>
<keyword evidence="4 10" id="KW-0547">Nucleotide-binding</keyword>
<dbReference type="GO" id="GO:0005524">
    <property type="term" value="F:ATP binding"/>
    <property type="evidence" value="ECO:0007669"/>
    <property type="project" value="UniProtKB-UniRule"/>
</dbReference>
<accession>A0A1H8VPY5</accession>
<dbReference type="SUPFAM" id="SSF55874">
    <property type="entry name" value="ATPase domain of HSP90 chaperone/DNA topoisomerase II/histidine kinase"/>
    <property type="match status" value="1"/>
</dbReference>
<name>A0A1H8VPY5_9GAMM</name>
<dbReference type="InterPro" id="IPR036890">
    <property type="entry name" value="HATPase_C_sf"/>
</dbReference>
<comment type="subunit">
    <text evidence="10">Homodimer.</text>
</comment>
<keyword evidence="7 10" id="KW-0143">Chaperone</keyword>
<evidence type="ECO:0000256" key="2">
    <source>
        <dbReference type="ARBA" id="ARBA00008239"/>
    </source>
</evidence>
<feature type="region of interest" description="A; substrate-binding" evidence="10">
    <location>
        <begin position="1"/>
        <end position="339"/>
    </location>
</feature>
<comment type="function">
    <text evidence="8 10">Molecular chaperone. Has ATPase activity.</text>
</comment>
<gene>
    <name evidence="10" type="primary">htpG</name>
    <name evidence="13" type="ORF">SAMN04488052_11437</name>
</gene>
<dbReference type="InterPro" id="IPR001404">
    <property type="entry name" value="Hsp90_fam"/>
</dbReference>
<feature type="binding site" evidence="11">
    <location>
        <position position="83"/>
    </location>
    <ligand>
        <name>ATP</name>
        <dbReference type="ChEBI" id="CHEBI:30616"/>
    </ligand>
</feature>
<evidence type="ECO:0000256" key="8">
    <source>
        <dbReference type="ARBA" id="ARBA00058590"/>
    </source>
</evidence>
<dbReference type="SUPFAM" id="SSF110942">
    <property type="entry name" value="HSP90 C-terminal domain"/>
    <property type="match status" value="1"/>
</dbReference>
<reference evidence="13 14" key="1">
    <citation type="submission" date="2016-10" db="EMBL/GenBank/DDBJ databases">
        <authorList>
            <person name="de Groot N.N."/>
        </authorList>
    </citation>
    <scope>NUCLEOTIDE SEQUENCE [LARGE SCALE GENOMIC DNA]</scope>
    <source>
        <strain evidence="13 14">CGMCC 1.6291</strain>
    </source>
</reference>
<dbReference type="Pfam" id="PF00183">
    <property type="entry name" value="HSP90"/>
    <property type="match status" value="1"/>
</dbReference>